<reference evidence="1 2" key="1">
    <citation type="submission" date="2019-05" db="EMBL/GenBank/DDBJ databases">
        <title>Another draft genome of Portunus trituberculatus and its Hox gene families provides insights of decapod evolution.</title>
        <authorList>
            <person name="Jeong J.-H."/>
            <person name="Song I."/>
            <person name="Kim S."/>
            <person name="Choi T."/>
            <person name="Kim D."/>
            <person name="Ryu S."/>
            <person name="Kim W."/>
        </authorList>
    </citation>
    <scope>NUCLEOTIDE SEQUENCE [LARGE SCALE GENOMIC DNA]</scope>
    <source>
        <tissue evidence="1">Muscle</tissue>
    </source>
</reference>
<organism evidence="1 2">
    <name type="scientific">Portunus trituberculatus</name>
    <name type="common">Swimming crab</name>
    <name type="synonym">Neptunus trituberculatus</name>
    <dbReference type="NCBI Taxonomy" id="210409"/>
    <lineage>
        <taxon>Eukaryota</taxon>
        <taxon>Metazoa</taxon>
        <taxon>Ecdysozoa</taxon>
        <taxon>Arthropoda</taxon>
        <taxon>Crustacea</taxon>
        <taxon>Multicrustacea</taxon>
        <taxon>Malacostraca</taxon>
        <taxon>Eumalacostraca</taxon>
        <taxon>Eucarida</taxon>
        <taxon>Decapoda</taxon>
        <taxon>Pleocyemata</taxon>
        <taxon>Brachyura</taxon>
        <taxon>Eubrachyura</taxon>
        <taxon>Portunoidea</taxon>
        <taxon>Portunidae</taxon>
        <taxon>Portuninae</taxon>
        <taxon>Portunus</taxon>
    </lineage>
</organism>
<comment type="caution">
    <text evidence="1">The sequence shown here is derived from an EMBL/GenBank/DDBJ whole genome shotgun (WGS) entry which is preliminary data.</text>
</comment>
<evidence type="ECO:0000313" key="1">
    <source>
        <dbReference type="EMBL" id="MPC35145.1"/>
    </source>
</evidence>
<dbReference type="EMBL" id="VSRR010003209">
    <property type="protein sequence ID" value="MPC35145.1"/>
    <property type="molecule type" value="Genomic_DNA"/>
</dbReference>
<gene>
    <name evidence="1" type="ORF">E2C01_028562</name>
</gene>
<accession>A0A5B7EP30</accession>
<dbReference type="AlphaFoldDB" id="A0A5B7EP30"/>
<keyword evidence="2" id="KW-1185">Reference proteome</keyword>
<protein>
    <submittedName>
        <fullName evidence="1">Uncharacterized protein</fullName>
    </submittedName>
</protein>
<name>A0A5B7EP30_PORTR</name>
<proteinExistence type="predicted"/>
<dbReference type="Proteomes" id="UP000324222">
    <property type="component" value="Unassembled WGS sequence"/>
</dbReference>
<evidence type="ECO:0000313" key="2">
    <source>
        <dbReference type="Proteomes" id="UP000324222"/>
    </source>
</evidence>
<sequence>MVHADGDRLVGEDWTTQTAATFSTVWKITTKEEKRPEKPNKPMYSSSTGGNALLTSWLLRYIQRSDRCRLVTSVSAWPVYSKIEVTVFDVFITGLQTLVNMI</sequence>